<dbReference type="Pfam" id="PF13350">
    <property type="entry name" value="Y_phosphatase3"/>
    <property type="match status" value="2"/>
</dbReference>
<protein>
    <submittedName>
        <fullName evidence="1">Uncharacterized protein</fullName>
    </submittedName>
</protein>
<dbReference type="OrthoDB" id="9988524at2759"/>
<name>A0A4Q9N429_9APHY</name>
<dbReference type="GO" id="GO:0004721">
    <property type="term" value="F:phosphoprotein phosphatase activity"/>
    <property type="evidence" value="ECO:0007669"/>
    <property type="project" value="InterPro"/>
</dbReference>
<dbReference type="SUPFAM" id="SSF52799">
    <property type="entry name" value="(Phosphotyrosine protein) phosphatases II"/>
    <property type="match status" value="1"/>
</dbReference>
<evidence type="ECO:0000313" key="1">
    <source>
        <dbReference type="EMBL" id="TBU35360.1"/>
    </source>
</evidence>
<dbReference type="Proteomes" id="UP000292957">
    <property type="component" value="Unassembled WGS sequence"/>
</dbReference>
<sequence length="309" mass="34493">MSSNTADTELLLFPTVDSELLQSTLSAPPFVIVEGIFNIRDFGAGYATSLGDARVKPLFLFRSGEPSGITPKGIEQFKSYGIKKVFDLRADVEIRKYNTVMPQIEGVEIVRSLISEEALDPVEIADQLKEFSEDEAVIMQLLGVSDEDIVHDYVLTRIGLQPAFPLLALRFQKEDVFRKNWKGVISLGTANSHNHLQHAILTALHRSHTPSISPNRIQSSFMSSNASEAVWKGDFTGDLKERIIRFSDILTYAEGFAHSASSQLKLKEVAIFKRDQDGKTQCKVTYETTVDESAYCLSLGVCLAKFFRY</sequence>
<dbReference type="InterPro" id="IPR026893">
    <property type="entry name" value="Tyr/Ser_Pase_IphP-type"/>
</dbReference>
<proteinExistence type="predicted"/>
<accession>A0A4Q9N429</accession>
<dbReference type="Gene3D" id="3.90.190.10">
    <property type="entry name" value="Protein tyrosine phosphatase superfamily"/>
    <property type="match status" value="1"/>
</dbReference>
<dbReference type="AlphaFoldDB" id="A0A4Q9N429"/>
<dbReference type="EMBL" id="ML143386">
    <property type="protein sequence ID" value="TBU35360.1"/>
    <property type="molecule type" value="Genomic_DNA"/>
</dbReference>
<gene>
    <name evidence="1" type="ORF">BD311DRAFT_801040</name>
</gene>
<dbReference type="InterPro" id="IPR029021">
    <property type="entry name" value="Prot-tyrosine_phosphatase-like"/>
</dbReference>
<organism evidence="1">
    <name type="scientific">Dichomitus squalens</name>
    <dbReference type="NCBI Taxonomy" id="114155"/>
    <lineage>
        <taxon>Eukaryota</taxon>
        <taxon>Fungi</taxon>
        <taxon>Dikarya</taxon>
        <taxon>Basidiomycota</taxon>
        <taxon>Agaricomycotina</taxon>
        <taxon>Agaricomycetes</taxon>
        <taxon>Polyporales</taxon>
        <taxon>Polyporaceae</taxon>
        <taxon>Dichomitus</taxon>
    </lineage>
</organism>
<reference evidence="1" key="1">
    <citation type="submission" date="2019-01" db="EMBL/GenBank/DDBJ databases">
        <title>Draft genome sequences of three monokaryotic isolates of the white-rot basidiomycete fungus Dichomitus squalens.</title>
        <authorList>
            <consortium name="DOE Joint Genome Institute"/>
            <person name="Lopez S.C."/>
            <person name="Andreopoulos B."/>
            <person name="Pangilinan J."/>
            <person name="Lipzen A."/>
            <person name="Riley R."/>
            <person name="Ahrendt S."/>
            <person name="Ng V."/>
            <person name="Barry K."/>
            <person name="Daum C."/>
            <person name="Grigoriev I.V."/>
            <person name="Hilden K.S."/>
            <person name="Makela M.R."/>
            <person name="de Vries R.P."/>
        </authorList>
    </citation>
    <scope>NUCLEOTIDE SEQUENCE [LARGE SCALE GENOMIC DNA]</scope>
    <source>
        <strain evidence="1">OM18370.1</strain>
    </source>
</reference>